<organism evidence="2 3">
    <name type="scientific">Capsella rubella</name>
    <dbReference type="NCBI Taxonomy" id="81985"/>
    <lineage>
        <taxon>Eukaryota</taxon>
        <taxon>Viridiplantae</taxon>
        <taxon>Streptophyta</taxon>
        <taxon>Embryophyta</taxon>
        <taxon>Tracheophyta</taxon>
        <taxon>Spermatophyta</taxon>
        <taxon>Magnoliopsida</taxon>
        <taxon>eudicotyledons</taxon>
        <taxon>Gunneridae</taxon>
        <taxon>Pentapetalae</taxon>
        <taxon>rosids</taxon>
        <taxon>malvids</taxon>
        <taxon>Brassicales</taxon>
        <taxon>Brassicaceae</taxon>
        <taxon>Camelineae</taxon>
        <taxon>Capsella</taxon>
    </lineage>
</organism>
<keyword evidence="3" id="KW-1185">Reference proteome</keyword>
<evidence type="ECO:0000313" key="2">
    <source>
        <dbReference type="EMBL" id="EOA34228.1"/>
    </source>
</evidence>
<keyword evidence="1" id="KW-0732">Signal</keyword>
<proteinExistence type="predicted"/>
<feature type="chain" id="PRO_5004342278" description="Embryo surrounding factor 1 brassicaceae domain-containing protein" evidence="1">
    <location>
        <begin position="23"/>
        <end position="93"/>
    </location>
</feature>
<dbReference type="Proteomes" id="UP000029121">
    <property type="component" value="Unassembled WGS sequence"/>
</dbReference>
<dbReference type="STRING" id="81985.R0IC52"/>
<dbReference type="AlphaFoldDB" id="R0IC52"/>
<gene>
    <name evidence="2" type="ORF">CARUB_v10021739mg</name>
</gene>
<dbReference type="EMBL" id="KB870806">
    <property type="protein sequence ID" value="EOA34228.1"/>
    <property type="molecule type" value="Genomic_DNA"/>
</dbReference>
<evidence type="ECO:0008006" key="4">
    <source>
        <dbReference type="Google" id="ProtNLM"/>
    </source>
</evidence>
<evidence type="ECO:0000313" key="3">
    <source>
        <dbReference type="Proteomes" id="UP000029121"/>
    </source>
</evidence>
<reference evidence="3" key="1">
    <citation type="journal article" date="2013" name="Nat. Genet.">
        <title>The Capsella rubella genome and the genomic consequences of rapid mating system evolution.</title>
        <authorList>
            <person name="Slotte T."/>
            <person name="Hazzouri K.M."/>
            <person name="Agren J.A."/>
            <person name="Koenig D."/>
            <person name="Maumus F."/>
            <person name="Guo Y.L."/>
            <person name="Steige K."/>
            <person name="Platts A.E."/>
            <person name="Escobar J.S."/>
            <person name="Newman L.K."/>
            <person name="Wang W."/>
            <person name="Mandakova T."/>
            <person name="Vello E."/>
            <person name="Smith L.M."/>
            <person name="Henz S.R."/>
            <person name="Steffen J."/>
            <person name="Takuno S."/>
            <person name="Brandvain Y."/>
            <person name="Coop G."/>
            <person name="Andolfatto P."/>
            <person name="Hu T.T."/>
            <person name="Blanchette M."/>
            <person name="Clark R.M."/>
            <person name="Quesneville H."/>
            <person name="Nordborg M."/>
            <person name="Gaut B.S."/>
            <person name="Lysak M.A."/>
            <person name="Jenkins J."/>
            <person name="Grimwood J."/>
            <person name="Chapman J."/>
            <person name="Prochnik S."/>
            <person name="Shu S."/>
            <person name="Rokhsar D."/>
            <person name="Schmutz J."/>
            <person name="Weigel D."/>
            <person name="Wright S.I."/>
        </authorList>
    </citation>
    <scope>NUCLEOTIDE SEQUENCE [LARGE SCALE GENOMIC DNA]</scope>
    <source>
        <strain evidence="3">cv. Monte Gargano</strain>
    </source>
</reference>
<protein>
    <recommendedName>
        <fullName evidence="4">Embryo surrounding factor 1 brassicaceae domain-containing protein</fullName>
    </recommendedName>
</protein>
<feature type="signal peptide" evidence="1">
    <location>
        <begin position="1"/>
        <end position="22"/>
    </location>
</feature>
<sequence>MTKITMMMVMMMALVLLIGVRAKTMTESECKGTDCKFDCKGLNCMWSWVNGMYWNPRMCYYGCSGPCGRDLNCRQRCKKCCHWHTPGASSTMN</sequence>
<name>R0IC52_9BRAS</name>
<accession>R0IC52</accession>
<evidence type="ECO:0000256" key="1">
    <source>
        <dbReference type="SAM" id="SignalP"/>
    </source>
</evidence>